<name>A0ABY5GD74_9GAMM</name>
<dbReference type="PANTHER" id="PTHR32309">
    <property type="entry name" value="TYROSINE-PROTEIN KINASE"/>
    <property type="match status" value="1"/>
</dbReference>
<reference evidence="1" key="1">
    <citation type="submission" date="2022-07" db="EMBL/GenBank/DDBJ databases">
        <title>Genome sequencing of Photobacterium atrarenae GJH2-4.</title>
        <authorList>
            <person name="Park S.-J."/>
        </authorList>
    </citation>
    <scope>NUCLEOTIDE SEQUENCE</scope>
    <source>
        <strain evidence="1">GJH2-4</strain>
    </source>
</reference>
<dbReference type="InterPro" id="IPR027417">
    <property type="entry name" value="P-loop_NTPase"/>
</dbReference>
<dbReference type="SUPFAM" id="SSF52540">
    <property type="entry name" value="P-loop containing nucleoside triphosphate hydrolases"/>
    <property type="match status" value="1"/>
</dbReference>
<accession>A0ABY5GD74</accession>
<gene>
    <name evidence="1" type="ORF">NNL38_10265</name>
</gene>
<evidence type="ECO:0000313" key="2">
    <source>
        <dbReference type="Proteomes" id="UP001057998"/>
    </source>
</evidence>
<keyword evidence="2" id="KW-1185">Reference proteome</keyword>
<dbReference type="Proteomes" id="UP001057998">
    <property type="component" value="Chromosome 1"/>
</dbReference>
<dbReference type="PANTHER" id="PTHR32309:SF13">
    <property type="entry name" value="FERRIC ENTEROBACTIN TRANSPORT PROTEIN FEPE"/>
    <property type="match status" value="1"/>
</dbReference>
<dbReference type="RefSeq" id="WP_255387948.1">
    <property type="nucleotide sequence ID" value="NZ_CP101508.1"/>
</dbReference>
<evidence type="ECO:0000313" key="1">
    <source>
        <dbReference type="EMBL" id="UTV26740.1"/>
    </source>
</evidence>
<organism evidence="1 2">
    <name type="scientific">Photobacterium atrarenae</name>
    <dbReference type="NCBI Taxonomy" id="865757"/>
    <lineage>
        <taxon>Bacteria</taxon>
        <taxon>Pseudomonadati</taxon>
        <taxon>Pseudomonadota</taxon>
        <taxon>Gammaproteobacteria</taxon>
        <taxon>Vibrionales</taxon>
        <taxon>Vibrionaceae</taxon>
        <taxon>Photobacterium</taxon>
    </lineage>
</organism>
<proteinExistence type="predicted"/>
<dbReference type="EMBL" id="CP101508">
    <property type="protein sequence ID" value="UTV26740.1"/>
    <property type="molecule type" value="Genomic_DNA"/>
</dbReference>
<dbReference type="InterPro" id="IPR050445">
    <property type="entry name" value="Bact_polysacc_biosynth/exp"/>
</dbReference>
<protein>
    <recommendedName>
        <fullName evidence="3">Chromosome partitioning protein ParA</fullName>
    </recommendedName>
</protein>
<sequence length="232" mass="25447">MTPWFSQEFDLLFQQVYQSGARVITLAGASRACGTSTLSRWLAQRLSGEHARVLLIDFDFSGSGQGLPAADWSLDGTGQAAALHQLNSHLAILPQPSSPVTRNSLRQPGLLSQAIATWKAQYDFVLCDAGTVYAANWQNLSAPAIGAVSDGALLCAAAATTPENNLLHSVRRLEQGKVVLIGTIINDMHYPNLACEITRVLNKRGRWLPQRIRQWLIQRIRCSPLLQGEYQL</sequence>
<dbReference type="Gene3D" id="3.40.50.300">
    <property type="entry name" value="P-loop containing nucleotide triphosphate hydrolases"/>
    <property type="match status" value="1"/>
</dbReference>
<evidence type="ECO:0008006" key="3">
    <source>
        <dbReference type="Google" id="ProtNLM"/>
    </source>
</evidence>